<evidence type="ECO:0000259" key="16">
    <source>
        <dbReference type="Pfam" id="PF00925"/>
    </source>
</evidence>
<dbReference type="RefSeq" id="WP_350269777.1">
    <property type="nucleotide sequence ID" value="NZ_CP158281.1"/>
</dbReference>
<feature type="binding site" evidence="14">
    <location>
        <position position="387"/>
    </location>
    <ligand>
        <name>GTP</name>
        <dbReference type="ChEBI" id="CHEBI:37565"/>
    </ligand>
</feature>
<comment type="function">
    <text evidence="2">Catalyzes the conversion of D-ribulose 5-phosphate to formate and 3,4-dihydroxy-2-butanone 4-phosphate.</text>
</comment>
<feature type="binding site" evidence="14">
    <location>
        <position position="340"/>
    </location>
    <ligand>
        <name>Zn(2+)</name>
        <dbReference type="ChEBI" id="CHEBI:29105"/>
        <note>catalytic</note>
    </ligand>
</feature>
<accession>A0AAU7ULY5</accession>
<feature type="binding site" evidence="14">
    <location>
        <position position="427"/>
    </location>
    <ligand>
        <name>GTP</name>
        <dbReference type="ChEBI" id="CHEBI:37565"/>
    </ligand>
</feature>
<gene>
    <name evidence="17" type="primary">ribB</name>
    <name evidence="14" type="synonym">ribA</name>
    <name evidence="17" type="ORF">AAFP32_14760</name>
</gene>
<evidence type="ECO:0000256" key="3">
    <source>
        <dbReference type="ARBA" id="ARBA00004853"/>
    </source>
</evidence>
<evidence type="ECO:0000256" key="7">
    <source>
        <dbReference type="ARBA" id="ARBA00022723"/>
    </source>
</evidence>
<evidence type="ECO:0000256" key="8">
    <source>
        <dbReference type="ARBA" id="ARBA00022741"/>
    </source>
</evidence>
<evidence type="ECO:0000313" key="17">
    <source>
        <dbReference type="EMBL" id="XBV88804.1"/>
    </source>
</evidence>
<dbReference type="PANTHER" id="PTHR21327">
    <property type="entry name" value="GTP CYCLOHYDROLASE II-RELATED"/>
    <property type="match status" value="1"/>
</dbReference>
<dbReference type="GO" id="GO:0003935">
    <property type="term" value="F:GTP cyclohydrolase II activity"/>
    <property type="evidence" value="ECO:0007669"/>
    <property type="project" value="UniProtKB-UniRule"/>
</dbReference>
<dbReference type="NCBIfam" id="NF001591">
    <property type="entry name" value="PRK00393.1"/>
    <property type="match status" value="1"/>
</dbReference>
<comment type="catalytic activity">
    <reaction evidence="1">
        <text>D-ribulose 5-phosphate = (2S)-2-hydroxy-3-oxobutyl phosphate + formate + H(+)</text>
        <dbReference type="Rhea" id="RHEA:18457"/>
        <dbReference type="ChEBI" id="CHEBI:15378"/>
        <dbReference type="ChEBI" id="CHEBI:15740"/>
        <dbReference type="ChEBI" id="CHEBI:58121"/>
        <dbReference type="ChEBI" id="CHEBI:58830"/>
        <dbReference type="EC" id="4.1.99.12"/>
    </reaction>
</comment>
<comment type="similarity">
    <text evidence="14">Belongs to the GTP cyclohydrolase II family.</text>
</comment>
<keyword evidence="6 14" id="KW-0686">Riboflavin biosynthesis</keyword>
<comment type="similarity">
    <text evidence="5">In the N-terminal section; belongs to the DHBP synthase family.</text>
</comment>
<feature type="binding site" evidence="14">
    <location>
        <position position="422"/>
    </location>
    <ligand>
        <name>GTP</name>
        <dbReference type="ChEBI" id="CHEBI:37565"/>
    </ligand>
</feature>
<dbReference type="InterPro" id="IPR036144">
    <property type="entry name" value="RibA-like_sf"/>
</dbReference>
<evidence type="ECO:0000256" key="2">
    <source>
        <dbReference type="ARBA" id="ARBA00002284"/>
    </source>
</evidence>
<feature type="binding site" evidence="14">
    <location>
        <begin position="365"/>
        <end position="367"/>
    </location>
    <ligand>
        <name>GTP</name>
        <dbReference type="ChEBI" id="CHEBI:37565"/>
    </ligand>
</feature>
<comment type="function">
    <text evidence="12 14">Catalyzes the conversion of GTP to 2,5-diamino-6-ribosylamino-4(3H)-pyrimidinone 5'-phosphate (DARP), formate and pyrophosphate.</text>
</comment>
<feature type="binding site" evidence="14">
    <location>
        <position position="338"/>
    </location>
    <ligand>
        <name>Zn(2+)</name>
        <dbReference type="ChEBI" id="CHEBI:29105"/>
        <note>catalytic</note>
    </ligand>
</feature>
<feature type="binding site" evidence="14">
    <location>
        <position position="343"/>
    </location>
    <ligand>
        <name>GTP</name>
        <dbReference type="ChEBI" id="CHEBI:37565"/>
    </ligand>
</feature>
<feature type="compositionally biased region" description="Low complexity" evidence="15">
    <location>
        <begin position="246"/>
        <end position="257"/>
    </location>
</feature>
<dbReference type="EC" id="3.5.4.25" evidence="14"/>
<evidence type="ECO:0000256" key="4">
    <source>
        <dbReference type="ARBA" id="ARBA00004904"/>
    </source>
</evidence>
<evidence type="ECO:0000256" key="6">
    <source>
        <dbReference type="ARBA" id="ARBA00022619"/>
    </source>
</evidence>
<feature type="active site" description="Proton acceptor" evidence="14">
    <location>
        <position position="399"/>
    </location>
</feature>
<comment type="pathway">
    <text evidence="4">Cofactor biosynthesis; riboflavin biosynthesis; 2-hydroxy-3-oxobutyl phosphate from D-ribulose 5-phosphate: step 1/1.</text>
</comment>
<dbReference type="GO" id="GO:0005525">
    <property type="term" value="F:GTP binding"/>
    <property type="evidence" value="ECO:0007669"/>
    <property type="project" value="UniProtKB-KW"/>
</dbReference>
<dbReference type="GO" id="GO:0009231">
    <property type="term" value="P:riboflavin biosynthetic process"/>
    <property type="evidence" value="ECO:0007669"/>
    <property type="project" value="UniProtKB-UniRule"/>
</dbReference>
<organism evidence="17">
    <name type="scientific">Brevibacterium koreense</name>
    <dbReference type="NCBI Taxonomy" id="3140787"/>
    <lineage>
        <taxon>Bacteria</taxon>
        <taxon>Bacillati</taxon>
        <taxon>Actinomycetota</taxon>
        <taxon>Actinomycetes</taxon>
        <taxon>Micrococcales</taxon>
        <taxon>Brevibacteriaceae</taxon>
        <taxon>Brevibacterium</taxon>
    </lineage>
</organism>
<dbReference type="GO" id="GO:0005829">
    <property type="term" value="C:cytosol"/>
    <property type="evidence" value="ECO:0007669"/>
    <property type="project" value="TreeGrafter"/>
</dbReference>
<dbReference type="Pfam" id="PF00926">
    <property type="entry name" value="DHBP_synthase"/>
    <property type="match status" value="1"/>
</dbReference>
<keyword evidence="17" id="KW-0456">Lyase</keyword>
<keyword evidence="11 14" id="KW-0342">GTP-binding</keyword>
<dbReference type="AlphaFoldDB" id="A0AAU7ULY5"/>
<evidence type="ECO:0000256" key="1">
    <source>
        <dbReference type="ARBA" id="ARBA00000141"/>
    </source>
</evidence>
<dbReference type="HAMAP" id="MF_00179">
    <property type="entry name" value="RibA"/>
    <property type="match status" value="1"/>
</dbReference>
<comment type="cofactor">
    <cofactor evidence="14">
        <name>Zn(2+)</name>
        <dbReference type="ChEBI" id="CHEBI:29105"/>
    </cofactor>
    <text evidence="14">Binds 1 zinc ion per subunit.</text>
</comment>
<dbReference type="NCBIfam" id="TIGR00506">
    <property type="entry name" value="ribB"/>
    <property type="match status" value="1"/>
</dbReference>
<dbReference type="SUPFAM" id="SSF55821">
    <property type="entry name" value="YrdC/RibB"/>
    <property type="match status" value="1"/>
</dbReference>
<evidence type="ECO:0000256" key="14">
    <source>
        <dbReference type="HAMAP-Rule" id="MF_00179"/>
    </source>
</evidence>
<evidence type="ECO:0000256" key="10">
    <source>
        <dbReference type="ARBA" id="ARBA00022833"/>
    </source>
</evidence>
<feature type="binding site" evidence="14">
    <location>
        <position position="327"/>
    </location>
    <ligand>
        <name>Zn(2+)</name>
        <dbReference type="ChEBI" id="CHEBI:29105"/>
        <note>catalytic</note>
    </ligand>
</feature>
<dbReference type="PANTHER" id="PTHR21327:SF18">
    <property type="entry name" value="3,4-DIHYDROXY-2-BUTANONE 4-PHOSPHATE SYNTHASE"/>
    <property type="match status" value="1"/>
</dbReference>
<dbReference type="FunFam" id="3.40.50.10990:FF:000001">
    <property type="entry name" value="Riboflavin biosynthesis protein RibBA"/>
    <property type="match status" value="1"/>
</dbReference>
<dbReference type="EMBL" id="CP158281">
    <property type="protein sequence ID" value="XBV88804.1"/>
    <property type="molecule type" value="Genomic_DNA"/>
</dbReference>
<name>A0AAU7ULY5_9MICO</name>
<feature type="binding site" evidence="14">
    <location>
        <begin position="322"/>
        <end position="326"/>
    </location>
    <ligand>
        <name>GTP</name>
        <dbReference type="ChEBI" id="CHEBI:37565"/>
    </ligand>
</feature>
<dbReference type="Gene3D" id="3.90.870.10">
    <property type="entry name" value="DHBP synthase"/>
    <property type="match status" value="1"/>
</dbReference>
<feature type="active site" description="Nucleophile" evidence="14">
    <location>
        <position position="401"/>
    </location>
</feature>
<dbReference type="SUPFAM" id="SSF142695">
    <property type="entry name" value="RibA-like"/>
    <property type="match status" value="1"/>
</dbReference>
<keyword evidence="9 14" id="KW-0378">Hydrolase</keyword>
<dbReference type="Pfam" id="PF00925">
    <property type="entry name" value="GTP_cyclohydro2"/>
    <property type="match status" value="1"/>
</dbReference>
<comment type="pathway">
    <text evidence="3 14">Cofactor biosynthesis; riboflavin biosynthesis; 5-amino-6-(D-ribitylamino)uracil from GTP: step 1/4.</text>
</comment>
<dbReference type="InterPro" id="IPR017945">
    <property type="entry name" value="DHBP_synth_RibB-like_a/b_dom"/>
</dbReference>
<protein>
    <recommendedName>
        <fullName evidence="14">GTP cyclohydrolase-2</fullName>
        <ecNumber evidence="14">3.5.4.25</ecNumber>
    </recommendedName>
    <alternativeName>
        <fullName evidence="14">GTP cyclohydrolase II</fullName>
    </alternativeName>
</protein>
<feature type="region of interest" description="Disordered" evidence="15">
    <location>
        <begin position="234"/>
        <end position="272"/>
    </location>
</feature>
<dbReference type="InterPro" id="IPR000422">
    <property type="entry name" value="DHBP_synthase_RibB"/>
</dbReference>
<evidence type="ECO:0000256" key="5">
    <source>
        <dbReference type="ARBA" id="ARBA00005520"/>
    </source>
</evidence>
<evidence type="ECO:0000256" key="13">
    <source>
        <dbReference type="ARBA" id="ARBA00049295"/>
    </source>
</evidence>
<keyword evidence="10 14" id="KW-0862">Zinc</keyword>
<feature type="region of interest" description="Disordered" evidence="15">
    <location>
        <begin position="1"/>
        <end position="20"/>
    </location>
</feature>
<dbReference type="PIRSF" id="PIRSF001259">
    <property type="entry name" value="RibA"/>
    <property type="match status" value="1"/>
</dbReference>
<keyword evidence="7 14" id="KW-0479">Metal-binding</keyword>
<evidence type="ECO:0000256" key="15">
    <source>
        <dbReference type="SAM" id="MobiDB-lite"/>
    </source>
</evidence>
<sequence length="488" mass="52032">MTETTPTGARPNPTPLSAGHDRVQAHARLDPIHEAIAAFAAGRPIVVVDDEDRENEGDLIMAAEFAEAATMGFFVRYTSGVICAPMDAERAAALDLPPMVTANEDPKGTAYTISCDAVGVTTGISAAERALTGRHLAAAVPDPASITRPGHVFPLIAKSGGVRERPGHTEAGVEFARLAGATPVAMIGEVVHDDGSMMRFDALREFADAHTLVMVSIEELVDYLNESEREGTVSAALSSDVESRAHSSTAHSSTHESGANPPAIDSSTEVPLPTKHGSFRARAFTIDGHDHLGVFSGVDSAAVVDESTAQESSLRGPAPLVRVHSECLTGDVFGSHRCDCGEQLDLAMQRISEESGAVIYMTGHEGRGIGLGNKLRAYALQDRGLDTVDANRELGFHDDDRDYHATAEILRSIGLTRIRLLTNNPDKTRALEALGITIEAVVPLEIPARPENSNYLNTKRERMHHTLTLPSVVGSSTAWASITEKHHC</sequence>
<dbReference type="GO" id="GO:0008686">
    <property type="term" value="F:3,4-dihydroxy-2-butanone-4-phosphate synthase activity"/>
    <property type="evidence" value="ECO:0007669"/>
    <property type="project" value="UniProtKB-EC"/>
</dbReference>
<dbReference type="InterPro" id="IPR032677">
    <property type="entry name" value="GTP_cyclohydro_II"/>
</dbReference>
<evidence type="ECO:0000256" key="9">
    <source>
        <dbReference type="ARBA" id="ARBA00022801"/>
    </source>
</evidence>
<dbReference type="Gene3D" id="3.40.50.10990">
    <property type="entry name" value="GTP cyclohydrolase II"/>
    <property type="match status" value="1"/>
</dbReference>
<dbReference type="GO" id="GO:0008270">
    <property type="term" value="F:zinc ion binding"/>
    <property type="evidence" value="ECO:0007669"/>
    <property type="project" value="UniProtKB-UniRule"/>
</dbReference>
<feature type="domain" description="GTP cyclohydrolase II" evidence="16">
    <location>
        <begin position="268"/>
        <end position="443"/>
    </location>
</feature>
<evidence type="ECO:0000256" key="12">
    <source>
        <dbReference type="ARBA" id="ARBA00043932"/>
    </source>
</evidence>
<dbReference type="KEGG" id="bkr:AAFP32_14760"/>
<proteinExistence type="inferred from homology"/>
<comment type="catalytic activity">
    <reaction evidence="13 14">
        <text>GTP + 4 H2O = 2,5-diamino-6-hydroxy-4-(5-phosphoribosylamino)-pyrimidine + formate + 2 phosphate + 3 H(+)</text>
        <dbReference type="Rhea" id="RHEA:23704"/>
        <dbReference type="ChEBI" id="CHEBI:15377"/>
        <dbReference type="ChEBI" id="CHEBI:15378"/>
        <dbReference type="ChEBI" id="CHEBI:15740"/>
        <dbReference type="ChEBI" id="CHEBI:37565"/>
        <dbReference type="ChEBI" id="CHEBI:43474"/>
        <dbReference type="ChEBI" id="CHEBI:58614"/>
        <dbReference type="EC" id="3.5.4.25"/>
    </reaction>
</comment>
<dbReference type="CDD" id="cd00641">
    <property type="entry name" value="GTP_cyclohydro2"/>
    <property type="match status" value="1"/>
</dbReference>
<reference evidence="17" key="1">
    <citation type="submission" date="2024-06" db="EMBL/GenBank/DDBJ databases">
        <title>Brevibacterium koreense sp. nov., isolated from jogae-jeotgal, a Korean fermented seafood.</title>
        <authorList>
            <person name="Whon T.W."/>
            <person name="Nam S."/>
            <person name="Kim Y."/>
        </authorList>
    </citation>
    <scope>NUCLEOTIDE SEQUENCE</scope>
    <source>
        <strain evidence="17">CBA3109</strain>
    </source>
</reference>
<keyword evidence="8 14" id="KW-0547">Nucleotide-binding</keyword>
<evidence type="ECO:0000256" key="11">
    <source>
        <dbReference type="ARBA" id="ARBA00023134"/>
    </source>
</evidence>
<dbReference type="InterPro" id="IPR000926">
    <property type="entry name" value="RibA"/>
</dbReference>